<dbReference type="AlphaFoldDB" id="A0A0A8XUR7"/>
<proteinExistence type="predicted"/>
<name>A0A0A8XUR7_ARUDO</name>
<reference evidence="1" key="1">
    <citation type="submission" date="2014-09" db="EMBL/GenBank/DDBJ databases">
        <authorList>
            <person name="Magalhaes I.L.F."/>
            <person name="Oliveira U."/>
            <person name="Santos F.R."/>
            <person name="Vidigal T.H.D.A."/>
            <person name="Brescovit A.D."/>
            <person name="Santos A.J."/>
        </authorList>
    </citation>
    <scope>NUCLEOTIDE SEQUENCE</scope>
    <source>
        <tissue evidence="1">Shoot tissue taken approximately 20 cm above the soil surface</tissue>
    </source>
</reference>
<organism evidence="1">
    <name type="scientific">Arundo donax</name>
    <name type="common">Giant reed</name>
    <name type="synonym">Donax arundinaceus</name>
    <dbReference type="NCBI Taxonomy" id="35708"/>
    <lineage>
        <taxon>Eukaryota</taxon>
        <taxon>Viridiplantae</taxon>
        <taxon>Streptophyta</taxon>
        <taxon>Embryophyta</taxon>
        <taxon>Tracheophyta</taxon>
        <taxon>Spermatophyta</taxon>
        <taxon>Magnoliopsida</taxon>
        <taxon>Liliopsida</taxon>
        <taxon>Poales</taxon>
        <taxon>Poaceae</taxon>
        <taxon>PACMAD clade</taxon>
        <taxon>Arundinoideae</taxon>
        <taxon>Arundineae</taxon>
        <taxon>Arundo</taxon>
    </lineage>
</organism>
<sequence length="55" mass="5871">MARGRQPLRLCDVICDLDGLEKPRRSIAPATNHFGLVNVSVALLLGAGKCRHCGA</sequence>
<protein>
    <submittedName>
        <fullName evidence="1">Uncharacterized protein</fullName>
    </submittedName>
</protein>
<dbReference type="EMBL" id="GBRH01281397">
    <property type="protein sequence ID" value="JAD16498.1"/>
    <property type="molecule type" value="Transcribed_RNA"/>
</dbReference>
<evidence type="ECO:0000313" key="1">
    <source>
        <dbReference type="EMBL" id="JAD16498.1"/>
    </source>
</evidence>
<accession>A0A0A8XUR7</accession>
<reference evidence="1" key="2">
    <citation type="journal article" date="2015" name="Data Brief">
        <title>Shoot transcriptome of the giant reed, Arundo donax.</title>
        <authorList>
            <person name="Barrero R.A."/>
            <person name="Guerrero F.D."/>
            <person name="Moolhuijzen P."/>
            <person name="Goolsby J.A."/>
            <person name="Tidwell J."/>
            <person name="Bellgard S.E."/>
            <person name="Bellgard M.I."/>
        </authorList>
    </citation>
    <scope>NUCLEOTIDE SEQUENCE</scope>
    <source>
        <tissue evidence="1">Shoot tissue taken approximately 20 cm above the soil surface</tissue>
    </source>
</reference>